<evidence type="ECO:0000313" key="2">
    <source>
        <dbReference type="EMBL" id="AQQ70485.1"/>
    </source>
</evidence>
<keyword evidence="1" id="KW-0472">Membrane</keyword>
<protein>
    <submittedName>
        <fullName evidence="2">Putative major pilin subunit</fullName>
    </submittedName>
</protein>
<dbReference type="InterPro" id="IPR012902">
    <property type="entry name" value="N_methyl_site"/>
</dbReference>
<gene>
    <name evidence="2" type="ORF">SMSP2_00837</name>
</gene>
<keyword evidence="1" id="KW-0812">Transmembrane</keyword>
<dbReference type="AlphaFoldDB" id="A0A1Q2MCR7"/>
<dbReference type="RefSeq" id="WP_222566401.1">
    <property type="nucleotide sequence ID" value="NZ_CP019646.1"/>
</dbReference>
<dbReference type="Proteomes" id="UP000188181">
    <property type="component" value="Chromosome"/>
</dbReference>
<proteinExistence type="predicted"/>
<organism evidence="2 3">
    <name type="scientific">Limihaloglobus sulfuriphilus</name>
    <dbReference type="NCBI Taxonomy" id="1851148"/>
    <lineage>
        <taxon>Bacteria</taxon>
        <taxon>Pseudomonadati</taxon>
        <taxon>Planctomycetota</taxon>
        <taxon>Phycisphaerae</taxon>
        <taxon>Sedimentisphaerales</taxon>
        <taxon>Sedimentisphaeraceae</taxon>
        <taxon>Limihaloglobus</taxon>
    </lineage>
</organism>
<sequence>MNIKKAFTLIELLVVISIIALLMAILMPALSRVRQQAKRTICGTRQKTILTALHLYMAENNNKLPPTIQGRDKNPRTGRVGWWTIPNRVKYYYGTGRCLAGGSLVDIFGSYLESPEYLNCPVPTQDLNWQEQFYKGNDDKTILTLNSSYFFLWNWVRFESYGFRPVKGGDPLMVMDYLTMGGGDINGQPAWTSAHRMKNSSLHDFRDLEVSIPEKLRLFMKIQPRSEVPSIKVNCGYIDGHVETKDSSGFENETPEGYFFPSDVW</sequence>
<dbReference type="KEGG" id="pbas:SMSP2_00837"/>
<reference evidence="3" key="1">
    <citation type="submission" date="2017-02" db="EMBL/GenBank/DDBJ databases">
        <title>Comparative genomics and description of representatives of a novel lineage of planctomycetes thriving in anoxic sediments.</title>
        <authorList>
            <person name="Spring S."/>
            <person name="Bunk B."/>
            <person name="Sproer C."/>
        </authorList>
    </citation>
    <scope>NUCLEOTIDE SEQUENCE [LARGE SCALE GENOMIC DNA]</scope>
    <source>
        <strain evidence="3">SM-Chi-D1</strain>
    </source>
</reference>
<dbReference type="EMBL" id="CP019646">
    <property type="protein sequence ID" value="AQQ70485.1"/>
    <property type="molecule type" value="Genomic_DNA"/>
</dbReference>
<dbReference type="InterPro" id="IPR045584">
    <property type="entry name" value="Pilin-like"/>
</dbReference>
<dbReference type="Pfam" id="PF07963">
    <property type="entry name" value="N_methyl"/>
    <property type="match status" value="1"/>
</dbReference>
<evidence type="ECO:0000313" key="3">
    <source>
        <dbReference type="Proteomes" id="UP000188181"/>
    </source>
</evidence>
<dbReference type="PANTHER" id="PTHR30093">
    <property type="entry name" value="GENERAL SECRETION PATHWAY PROTEIN G"/>
    <property type="match status" value="1"/>
</dbReference>
<accession>A0A1Q2MCR7</accession>
<feature type="transmembrane region" description="Helical" evidence="1">
    <location>
        <begin position="6"/>
        <end position="30"/>
    </location>
</feature>
<dbReference type="SUPFAM" id="SSF54523">
    <property type="entry name" value="Pili subunits"/>
    <property type="match status" value="1"/>
</dbReference>
<evidence type="ECO:0000256" key="1">
    <source>
        <dbReference type="SAM" id="Phobius"/>
    </source>
</evidence>
<keyword evidence="3" id="KW-1185">Reference proteome</keyword>
<keyword evidence="1" id="KW-1133">Transmembrane helix</keyword>
<dbReference type="NCBIfam" id="TIGR02532">
    <property type="entry name" value="IV_pilin_GFxxxE"/>
    <property type="match status" value="1"/>
</dbReference>
<name>A0A1Q2MCR7_9BACT</name>
<dbReference type="Gene3D" id="3.30.700.10">
    <property type="entry name" value="Glycoprotein, Type 4 Pilin"/>
    <property type="match status" value="1"/>
</dbReference>
<dbReference type="STRING" id="1851148.SMSP2_00837"/>